<dbReference type="EMBL" id="CAWUON010000133">
    <property type="protein sequence ID" value="CAK7274183.1"/>
    <property type="molecule type" value="Genomic_DNA"/>
</dbReference>
<keyword evidence="6" id="KW-0464">Manganese</keyword>
<keyword evidence="5" id="KW-0460">Magnesium</keyword>
<comment type="caution">
    <text evidence="9">The sequence shown here is derived from an EMBL/GenBank/DDBJ whole genome shotgun (WGS) entry which is preliminary data.</text>
</comment>
<evidence type="ECO:0000256" key="3">
    <source>
        <dbReference type="ARBA" id="ARBA00022723"/>
    </source>
</evidence>
<feature type="region of interest" description="Disordered" evidence="7">
    <location>
        <begin position="58"/>
        <end position="80"/>
    </location>
</feature>
<feature type="domain" description="Nudix hydrolase" evidence="8">
    <location>
        <begin position="129"/>
        <end position="302"/>
    </location>
</feature>
<proteinExistence type="predicted"/>
<feature type="region of interest" description="Disordered" evidence="7">
    <location>
        <begin position="232"/>
        <end position="263"/>
    </location>
</feature>
<dbReference type="InterPro" id="IPR000086">
    <property type="entry name" value="NUDIX_hydrolase_dom"/>
</dbReference>
<dbReference type="Pfam" id="PF00293">
    <property type="entry name" value="NUDIX"/>
    <property type="match status" value="1"/>
</dbReference>
<evidence type="ECO:0000256" key="7">
    <source>
        <dbReference type="SAM" id="MobiDB-lite"/>
    </source>
</evidence>
<dbReference type="SUPFAM" id="SSF55811">
    <property type="entry name" value="Nudix"/>
    <property type="match status" value="1"/>
</dbReference>
<protein>
    <submittedName>
        <fullName evidence="9">8-oxo-dGTP diphosphatase</fullName>
    </submittedName>
</protein>
<feature type="compositionally biased region" description="Low complexity" evidence="7">
    <location>
        <begin position="58"/>
        <end position="71"/>
    </location>
</feature>
<feature type="compositionally biased region" description="Basic and acidic residues" evidence="7">
    <location>
        <begin position="232"/>
        <end position="243"/>
    </location>
</feature>
<dbReference type="Proteomes" id="UP001642502">
    <property type="component" value="Unassembled WGS sequence"/>
</dbReference>
<keyword evidence="3" id="KW-0479">Metal-binding</keyword>
<keyword evidence="4" id="KW-0378">Hydrolase</keyword>
<accession>A0ABP0E2R1</accession>
<evidence type="ECO:0000313" key="9">
    <source>
        <dbReference type="EMBL" id="CAK7274183.1"/>
    </source>
</evidence>
<evidence type="ECO:0000256" key="6">
    <source>
        <dbReference type="ARBA" id="ARBA00023211"/>
    </source>
</evidence>
<evidence type="ECO:0000259" key="8">
    <source>
        <dbReference type="PROSITE" id="PS51462"/>
    </source>
</evidence>
<evidence type="ECO:0000256" key="2">
    <source>
        <dbReference type="ARBA" id="ARBA00001946"/>
    </source>
</evidence>
<dbReference type="PANTHER" id="PTHR12992">
    <property type="entry name" value="NUDIX HYDROLASE"/>
    <property type="match status" value="1"/>
</dbReference>
<organism evidence="9 10">
    <name type="scientific">Sporothrix epigloea</name>
    <dbReference type="NCBI Taxonomy" id="1892477"/>
    <lineage>
        <taxon>Eukaryota</taxon>
        <taxon>Fungi</taxon>
        <taxon>Dikarya</taxon>
        <taxon>Ascomycota</taxon>
        <taxon>Pezizomycotina</taxon>
        <taxon>Sordariomycetes</taxon>
        <taxon>Sordariomycetidae</taxon>
        <taxon>Ophiostomatales</taxon>
        <taxon>Ophiostomataceae</taxon>
        <taxon>Sporothrix</taxon>
    </lineage>
</organism>
<gene>
    <name evidence="9" type="primary">PCD1</name>
    <name evidence="9" type="ORF">SEPCBS119000_006042</name>
</gene>
<dbReference type="InterPro" id="IPR015797">
    <property type="entry name" value="NUDIX_hydrolase-like_dom_sf"/>
</dbReference>
<dbReference type="CDD" id="cd03426">
    <property type="entry name" value="NUDIX_CoAse_Nudt7"/>
    <property type="match status" value="1"/>
</dbReference>
<feature type="region of interest" description="Disordered" evidence="7">
    <location>
        <begin position="352"/>
        <end position="387"/>
    </location>
</feature>
<evidence type="ECO:0000256" key="1">
    <source>
        <dbReference type="ARBA" id="ARBA00001936"/>
    </source>
</evidence>
<evidence type="ECO:0000256" key="5">
    <source>
        <dbReference type="ARBA" id="ARBA00022842"/>
    </source>
</evidence>
<dbReference type="PANTHER" id="PTHR12992:SF24">
    <property type="entry name" value="PEROXISOMAL COENZYME A DIPHOSPHATASE NUDT7"/>
    <property type="match status" value="1"/>
</dbReference>
<sequence>MNDDRAGRIAVTERPVIEDIDVRSTSLSNRALSSGPALDLPLEPAEVADLTASIQAASSESLRRSSSQTSSDPDLDADPDVTRVNLGDDSYYWDPSTMAPLNARSVAAIARLRAFRPPLFSLWDRLPVHRRAAVLVLLYADRRGDLRVVLTMRAAGLRNFSGHAAFPGGKADSLDETAEQIARREAWEEIGLPMDDAKLPRPFRIEHLCDLPYNLAKTELVVRPCVALLHRGEGDSSADRDHSAGAGASTSDDGTDNDVTPDEALLPKLNASEVAAVFSAPFHNFLLPVDEVDKDDGTPLALTQSKPDNLLPQRRPALPPGPWYEGSWVHWHEEPWRMHFFYVPVVGQHVAKPQKRARVSGGGTVGSSETPDESTATAAAAPEGAADTVTTFKEDEQKDEDGTTADEVEDAPGRYKVWGMTARILVDAAKLAYGETPAFEHNSHFGDERMIEGLEKMGRLGEKKRLHSELTHEDLKEASKM</sequence>
<reference evidence="9 10" key="1">
    <citation type="submission" date="2024-01" db="EMBL/GenBank/DDBJ databases">
        <authorList>
            <person name="Allen C."/>
            <person name="Tagirdzhanova G."/>
        </authorList>
    </citation>
    <scope>NUCLEOTIDE SEQUENCE [LARGE SCALE GENOMIC DNA]</scope>
    <source>
        <strain evidence="9 10">CBS 119000</strain>
    </source>
</reference>
<evidence type="ECO:0000313" key="10">
    <source>
        <dbReference type="Proteomes" id="UP001642502"/>
    </source>
</evidence>
<evidence type="ECO:0000256" key="4">
    <source>
        <dbReference type="ARBA" id="ARBA00022801"/>
    </source>
</evidence>
<keyword evidence="10" id="KW-1185">Reference proteome</keyword>
<name>A0ABP0E2R1_9PEZI</name>
<dbReference type="InterPro" id="IPR045121">
    <property type="entry name" value="CoAse"/>
</dbReference>
<comment type="cofactor">
    <cofactor evidence="1">
        <name>Mn(2+)</name>
        <dbReference type="ChEBI" id="CHEBI:29035"/>
    </cofactor>
</comment>
<dbReference type="Gene3D" id="3.90.79.10">
    <property type="entry name" value="Nucleoside Triphosphate Pyrophosphohydrolase"/>
    <property type="match status" value="1"/>
</dbReference>
<comment type="cofactor">
    <cofactor evidence="2">
        <name>Mg(2+)</name>
        <dbReference type="ChEBI" id="CHEBI:18420"/>
    </cofactor>
</comment>
<dbReference type="PROSITE" id="PS51462">
    <property type="entry name" value="NUDIX"/>
    <property type="match status" value="1"/>
</dbReference>
<feature type="compositionally biased region" description="Low complexity" evidence="7">
    <location>
        <begin position="366"/>
        <end position="387"/>
    </location>
</feature>